<accession>A0AAV5TZJ8</accession>
<keyword evidence="2" id="KW-1133">Transmembrane helix</keyword>
<evidence type="ECO:0000256" key="2">
    <source>
        <dbReference type="SAM" id="Phobius"/>
    </source>
</evidence>
<comment type="caution">
    <text evidence="3">The sequence shown here is derived from an EMBL/GenBank/DDBJ whole genome shotgun (WGS) entry which is preliminary data.</text>
</comment>
<feature type="compositionally biased region" description="Low complexity" evidence="1">
    <location>
        <begin position="325"/>
        <end position="337"/>
    </location>
</feature>
<feature type="transmembrane region" description="Helical" evidence="2">
    <location>
        <begin position="126"/>
        <end position="150"/>
    </location>
</feature>
<keyword evidence="4" id="KW-1185">Reference proteome</keyword>
<reference evidence="3" key="1">
    <citation type="submission" date="2023-10" db="EMBL/GenBank/DDBJ databases">
        <title>Genome assembly of Pristionchus species.</title>
        <authorList>
            <person name="Yoshida K."/>
            <person name="Sommer R.J."/>
        </authorList>
    </citation>
    <scope>NUCLEOTIDE SEQUENCE</scope>
    <source>
        <strain evidence="3">RS0144</strain>
    </source>
</reference>
<keyword evidence="2" id="KW-0812">Transmembrane</keyword>
<evidence type="ECO:0000256" key="1">
    <source>
        <dbReference type="SAM" id="MobiDB-lite"/>
    </source>
</evidence>
<protein>
    <submittedName>
        <fullName evidence="3">Uncharacterized protein</fullName>
    </submittedName>
</protein>
<organism evidence="3 4">
    <name type="scientific">Pristionchus entomophagus</name>
    <dbReference type="NCBI Taxonomy" id="358040"/>
    <lineage>
        <taxon>Eukaryota</taxon>
        <taxon>Metazoa</taxon>
        <taxon>Ecdysozoa</taxon>
        <taxon>Nematoda</taxon>
        <taxon>Chromadorea</taxon>
        <taxon>Rhabditida</taxon>
        <taxon>Rhabditina</taxon>
        <taxon>Diplogasteromorpha</taxon>
        <taxon>Diplogasteroidea</taxon>
        <taxon>Neodiplogasteridae</taxon>
        <taxon>Pristionchus</taxon>
    </lineage>
</organism>
<feature type="transmembrane region" description="Helical" evidence="2">
    <location>
        <begin position="185"/>
        <end position="207"/>
    </location>
</feature>
<keyword evidence="2" id="KW-0472">Membrane</keyword>
<proteinExistence type="predicted"/>
<dbReference type="AlphaFoldDB" id="A0AAV5TZJ8"/>
<feature type="region of interest" description="Disordered" evidence="1">
    <location>
        <begin position="263"/>
        <end position="350"/>
    </location>
</feature>
<feature type="compositionally biased region" description="Low complexity" evidence="1">
    <location>
        <begin position="273"/>
        <end position="292"/>
    </location>
</feature>
<dbReference type="EMBL" id="BTSX01000005">
    <property type="protein sequence ID" value="GMS99607.1"/>
    <property type="molecule type" value="Genomic_DNA"/>
</dbReference>
<feature type="transmembrane region" description="Helical" evidence="2">
    <location>
        <begin position="96"/>
        <end position="119"/>
    </location>
</feature>
<evidence type="ECO:0000313" key="3">
    <source>
        <dbReference type="EMBL" id="GMS99607.1"/>
    </source>
</evidence>
<feature type="transmembrane region" description="Helical" evidence="2">
    <location>
        <begin position="61"/>
        <end position="84"/>
    </location>
</feature>
<gene>
    <name evidence="3" type="ORF">PENTCL1PPCAC_21782</name>
</gene>
<sequence length="350" mass="39041">MNRLISWIKRQGDQNSVTYSRFGLPGEETDDRPPPTQICVAPFDELDHAHFLCRKIHVARAALICAGLGISITVCVFIATFFEFNWYNHKRGVDVLALIGLILFLVCGILTHWHVVVGVKKNHPKYLLPFIVVYVVMITAEGAMGVFGIYHYSILASIEVPDHVFSTRGQAYQFKEYHSALSAQVMFATLLFFTVFVVQGTMLWIVLRCRQFLERKMIHGIEMRVAEKSKLQYPSIQIVQAQPGEFAVSNEDVVNVENGISNPNHHYETASMPIQTPRTQTTPTHTTPTHRIGVVNESIGTPPPSYTRSPDQDTVQDPHHHEQQSGGSSTASGAANGPVPTRTLFSSSVE</sequence>
<dbReference type="Proteomes" id="UP001432027">
    <property type="component" value="Unassembled WGS sequence"/>
</dbReference>
<evidence type="ECO:0000313" key="4">
    <source>
        <dbReference type="Proteomes" id="UP001432027"/>
    </source>
</evidence>
<name>A0AAV5TZJ8_9BILA</name>
<feature type="compositionally biased region" description="Polar residues" evidence="1">
    <location>
        <begin position="306"/>
        <end position="315"/>
    </location>
</feature>